<dbReference type="InterPro" id="IPR006073">
    <property type="entry name" value="GTP-bd"/>
</dbReference>
<keyword evidence="2" id="KW-1185">Reference proteome</keyword>
<dbReference type="GO" id="GO:0016887">
    <property type="term" value="F:ATP hydrolysis activity"/>
    <property type="evidence" value="ECO:0007669"/>
    <property type="project" value="TreeGrafter"/>
</dbReference>
<organism evidence="1 2">
    <name type="scientific">Paracoccus sphaerophysae</name>
    <dbReference type="NCBI Taxonomy" id="690417"/>
    <lineage>
        <taxon>Bacteria</taxon>
        <taxon>Pseudomonadati</taxon>
        <taxon>Pseudomonadota</taxon>
        <taxon>Alphaproteobacteria</taxon>
        <taxon>Rhodobacterales</taxon>
        <taxon>Paracoccaceae</taxon>
        <taxon>Paracoccus</taxon>
    </lineage>
</organism>
<dbReference type="EMBL" id="JRKS01000014">
    <property type="protein sequence ID" value="KGJ07972.1"/>
    <property type="molecule type" value="Genomic_DNA"/>
</dbReference>
<evidence type="ECO:0000313" key="2">
    <source>
        <dbReference type="Proteomes" id="UP000029917"/>
    </source>
</evidence>
<proteinExistence type="predicted"/>
<dbReference type="Gene3D" id="3.40.50.300">
    <property type="entry name" value="P-loop containing nucleotide triphosphate hydrolases"/>
    <property type="match status" value="1"/>
</dbReference>
<dbReference type="SUPFAM" id="SSF52540">
    <property type="entry name" value="P-loop containing nucleoside triphosphate hydrolases"/>
    <property type="match status" value="1"/>
</dbReference>
<comment type="caution">
    <text evidence="1">The sequence shown here is derived from an EMBL/GenBank/DDBJ whole genome shotgun (WGS) entry which is preliminary data.</text>
</comment>
<dbReference type="PANTHER" id="PTHR23305">
    <property type="entry name" value="OBG GTPASE FAMILY"/>
    <property type="match status" value="1"/>
</dbReference>
<name>A0A099FD13_9RHOB</name>
<dbReference type="InterPro" id="IPR006311">
    <property type="entry name" value="TAT_signal"/>
</dbReference>
<reference evidence="1 2" key="1">
    <citation type="submission" date="2014-09" db="EMBL/GenBank/DDBJ databases">
        <authorList>
            <person name="McGinnis J.M."/>
            <person name="Wolfgang W.J."/>
        </authorList>
    </citation>
    <scope>NUCLEOTIDE SEQUENCE [LARGE SCALE GENOMIC DNA]</scope>
    <source>
        <strain evidence="1 2">HAMBI 3106</strain>
    </source>
</reference>
<dbReference type="InterPro" id="IPR027417">
    <property type="entry name" value="P-loop_NTPase"/>
</dbReference>
<dbReference type="GO" id="GO:0005737">
    <property type="term" value="C:cytoplasm"/>
    <property type="evidence" value="ECO:0007669"/>
    <property type="project" value="TreeGrafter"/>
</dbReference>
<dbReference type="PANTHER" id="PTHR23305:SF18">
    <property type="entry name" value="OBG-TYPE G DOMAIN-CONTAINING PROTEIN"/>
    <property type="match status" value="1"/>
</dbReference>
<evidence type="ECO:0000313" key="1">
    <source>
        <dbReference type="EMBL" id="KGJ07972.1"/>
    </source>
</evidence>
<dbReference type="PRINTS" id="PR00326">
    <property type="entry name" value="GTP1OBG"/>
</dbReference>
<dbReference type="Proteomes" id="UP000029917">
    <property type="component" value="Unassembled WGS sequence"/>
</dbReference>
<sequence length="97" mass="9682">MTIDRRTLLRGSAAMAAAGALIGPFGARSAAAQAARLPVCTVEPNVGEGAVPGPRVGRLAGIAGSKQTIPTRIAFVDIAELVKGASKGEGLGNQFLA</sequence>
<dbReference type="AlphaFoldDB" id="A0A099FD13"/>
<gene>
    <name evidence="1" type="ORF">IC63_06355</name>
</gene>
<protein>
    <submittedName>
        <fullName evidence="1">Uncharacterized protein</fullName>
    </submittedName>
</protein>
<dbReference type="GO" id="GO:0005525">
    <property type="term" value="F:GTP binding"/>
    <property type="evidence" value="ECO:0007669"/>
    <property type="project" value="InterPro"/>
</dbReference>
<dbReference type="PROSITE" id="PS51318">
    <property type="entry name" value="TAT"/>
    <property type="match status" value="1"/>
</dbReference>
<feature type="non-terminal residue" evidence="1">
    <location>
        <position position="97"/>
    </location>
</feature>
<dbReference type="STRING" id="690417.IC63_06355"/>
<accession>A0A099FD13</accession>
<reference evidence="1 2" key="2">
    <citation type="submission" date="2014-10" db="EMBL/GenBank/DDBJ databases">
        <title>Paracoccus sanguinis sp. nov., isolated from clinical specimens of New York State patients.</title>
        <authorList>
            <person name="Mingle L.A."/>
            <person name="Cole J.A."/>
            <person name="Lapierre P."/>
            <person name="Musser K.A."/>
        </authorList>
    </citation>
    <scope>NUCLEOTIDE SEQUENCE [LARGE SCALE GENOMIC DNA]</scope>
    <source>
        <strain evidence="1 2">HAMBI 3106</strain>
    </source>
</reference>